<evidence type="ECO:0000313" key="9">
    <source>
        <dbReference type="EMBL" id="MCC2121363.1"/>
    </source>
</evidence>
<evidence type="ECO:0000256" key="4">
    <source>
        <dbReference type="ARBA" id="ARBA00022723"/>
    </source>
</evidence>
<comment type="cofactor">
    <cofactor evidence="1">
        <name>[4Fe-4S] cluster</name>
        <dbReference type="ChEBI" id="CHEBI:49883"/>
    </cofactor>
</comment>
<dbReference type="PROSITE" id="PS51918">
    <property type="entry name" value="RADICAL_SAM"/>
    <property type="match status" value="1"/>
</dbReference>
<dbReference type="GO" id="GO:0046872">
    <property type="term" value="F:metal ion binding"/>
    <property type="evidence" value="ECO:0007669"/>
    <property type="project" value="UniProtKB-KW"/>
</dbReference>
<evidence type="ECO:0000256" key="2">
    <source>
        <dbReference type="ARBA" id="ARBA00022485"/>
    </source>
</evidence>
<dbReference type="InterPro" id="IPR023867">
    <property type="entry name" value="Sulphatase_maturase_rSAM"/>
</dbReference>
<dbReference type="Gene3D" id="3.20.20.70">
    <property type="entry name" value="Aldolase class I"/>
    <property type="match status" value="1"/>
</dbReference>
<name>A0AAE3D875_9FIRM</name>
<dbReference type="SFLD" id="SFLDS00029">
    <property type="entry name" value="Radical_SAM"/>
    <property type="match status" value="1"/>
</dbReference>
<evidence type="ECO:0000256" key="7">
    <source>
        <dbReference type="ARBA" id="ARBA00023601"/>
    </source>
</evidence>
<dbReference type="InterPro" id="IPR007197">
    <property type="entry name" value="rSAM"/>
</dbReference>
<dbReference type="SUPFAM" id="SSF102114">
    <property type="entry name" value="Radical SAM enzymes"/>
    <property type="match status" value="1"/>
</dbReference>
<dbReference type="RefSeq" id="WP_195287309.1">
    <property type="nucleotide sequence ID" value="NZ_JAJEPV010000078.1"/>
</dbReference>
<keyword evidence="4" id="KW-0479">Metal-binding</keyword>
<evidence type="ECO:0000256" key="3">
    <source>
        <dbReference type="ARBA" id="ARBA00022691"/>
    </source>
</evidence>
<dbReference type="CDD" id="cd01335">
    <property type="entry name" value="Radical_SAM"/>
    <property type="match status" value="1"/>
</dbReference>
<dbReference type="Proteomes" id="UP001197795">
    <property type="component" value="Unassembled WGS sequence"/>
</dbReference>
<dbReference type="SFLD" id="SFLDG01384">
    <property type="entry name" value="thioether_bond_formation_requi"/>
    <property type="match status" value="1"/>
</dbReference>
<sequence>MNDKIPFIKLFRTLDNFYFFDVNSNSIVRINEAVSHKIEDLIAGNDILNQDMDIARLKKRGYLKANNENIIVEHSALNTVGEYMNGNLRQLILQVTQNCNLRCKYCVYSGSYVNRTHTKKRMSFEIAKQAVDFYFAHNTNKDAGVISFYGGEPLLEMELIKKIVVYSEKLYEGKELRFNMTSNATLLTDEIADFLYEHNFNLTISLDGPEEVHNQSRVFADSKTGTFQCIIKNLEKMIGRYPDYISNISFNAVLDSTNDFKCSSNFFTYDFMKNTVVGATTLNENGNKHEIQYSEMFDINYRYELFKCYLKYIGRLDKKFTSKIVDNQVGSLKQEIHEKIKAPYSRGKTCHPSGPCIAGAVRLFVTVEGVFYPCERVSETCNAYVIGNLQDGFDIEKIKSLLNVGALTAEQCKNCWAIEYCNSCASGIDDGDKLCPEKRLARCNDIKKGCELRMIEYCTLREMGCSFE</sequence>
<dbReference type="GO" id="GO:0051539">
    <property type="term" value="F:4 iron, 4 sulfur cluster binding"/>
    <property type="evidence" value="ECO:0007669"/>
    <property type="project" value="UniProtKB-KW"/>
</dbReference>
<dbReference type="PROSITE" id="PS01305">
    <property type="entry name" value="MOAA_NIFB_PQQE"/>
    <property type="match status" value="1"/>
</dbReference>
<accession>A0AAE3D875</accession>
<comment type="caution">
    <text evidence="9">The sequence shown here is derived from an EMBL/GenBank/DDBJ whole genome shotgun (WGS) entry which is preliminary data.</text>
</comment>
<dbReference type="Pfam" id="PF04055">
    <property type="entry name" value="Radical_SAM"/>
    <property type="match status" value="1"/>
</dbReference>
<keyword evidence="5" id="KW-0408">Iron</keyword>
<keyword evidence="2" id="KW-0004">4Fe-4S</keyword>
<dbReference type="SFLD" id="SFLDG01067">
    <property type="entry name" value="SPASM/twitch_domain_containing"/>
    <property type="match status" value="1"/>
</dbReference>
<reference evidence="9 10" key="1">
    <citation type="submission" date="2021-10" db="EMBL/GenBank/DDBJ databases">
        <title>Anaerobic single-cell dispensing facilitates the cultivation of human gut bacteria.</title>
        <authorList>
            <person name="Afrizal A."/>
        </authorList>
    </citation>
    <scope>NUCLEOTIDE SEQUENCE [LARGE SCALE GENOMIC DNA]</scope>
    <source>
        <strain evidence="9 10">CLA-AA-H273</strain>
    </source>
</reference>
<dbReference type="InterPro" id="IPR000385">
    <property type="entry name" value="MoaA_NifB_PqqE_Fe-S-bd_CS"/>
</dbReference>
<dbReference type="NCBIfam" id="TIGR04068">
    <property type="entry name" value="rSAM_ocin_clost"/>
    <property type="match status" value="1"/>
</dbReference>
<evidence type="ECO:0000259" key="8">
    <source>
        <dbReference type="PROSITE" id="PS51918"/>
    </source>
</evidence>
<evidence type="ECO:0000313" key="10">
    <source>
        <dbReference type="Proteomes" id="UP001197795"/>
    </source>
</evidence>
<evidence type="ECO:0000256" key="6">
    <source>
        <dbReference type="ARBA" id="ARBA00023014"/>
    </source>
</evidence>
<dbReference type="PANTHER" id="PTHR43273">
    <property type="entry name" value="ANAEROBIC SULFATASE-MATURATING ENZYME HOMOLOG ASLB-RELATED"/>
    <property type="match status" value="1"/>
</dbReference>
<dbReference type="InterPro" id="IPR024001">
    <property type="entry name" value="Cys-rich_pep_rSAM_mat_CcpM"/>
</dbReference>
<dbReference type="PANTHER" id="PTHR43273:SF3">
    <property type="entry name" value="ANAEROBIC SULFATASE-MATURATING ENZYME HOMOLOG ASLB-RELATED"/>
    <property type="match status" value="1"/>
</dbReference>
<evidence type="ECO:0000256" key="1">
    <source>
        <dbReference type="ARBA" id="ARBA00001966"/>
    </source>
</evidence>
<evidence type="ECO:0000256" key="5">
    <source>
        <dbReference type="ARBA" id="ARBA00023004"/>
    </source>
</evidence>
<dbReference type="EMBL" id="JAJEPV010000078">
    <property type="protein sequence ID" value="MCC2121363.1"/>
    <property type="molecule type" value="Genomic_DNA"/>
</dbReference>
<feature type="domain" description="Radical SAM core" evidence="8">
    <location>
        <begin position="83"/>
        <end position="316"/>
    </location>
</feature>
<organism evidence="9 10">
    <name type="scientific">Waltera acetigignens</name>
    <dbReference type="NCBI Taxonomy" id="2981769"/>
    <lineage>
        <taxon>Bacteria</taxon>
        <taxon>Bacillati</taxon>
        <taxon>Bacillota</taxon>
        <taxon>Clostridia</taxon>
        <taxon>Lachnospirales</taxon>
        <taxon>Lachnospiraceae</taxon>
        <taxon>Waltera</taxon>
    </lineage>
</organism>
<keyword evidence="3" id="KW-0949">S-adenosyl-L-methionine</keyword>
<gene>
    <name evidence="9" type="primary">ccpM</name>
    <name evidence="9" type="ORF">LKD75_17550</name>
</gene>
<comment type="similarity">
    <text evidence="7">Belongs to the radical SAM superfamily. Anaerobic sulfatase-maturating enzyme family.</text>
</comment>
<dbReference type="InterPro" id="IPR058240">
    <property type="entry name" value="rSAM_sf"/>
</dbReference>
<proteinExistence type="inferred from homology"/>
<dbReference type="AlphaFoldDB" id="A0AAE3D875"/>
<keyword evidence="10" id="KW-1185">Reference proteome</keyword>
<dbReference type="SFLD" id="SFLDG01386">
    <property type="entry name" value="main_SPASM_domain-containing"/>
    <property type="match status" value="1"/>
</dbReference>
<dbReference type="GO" id="GO:0016491">
    <property type="term" value="F:oxidoreductase activity"/>
    <property type="evidence" value="ECO:0007669"/>
    <property type="project" value="InterPro"/>
</dbReference>
<keyword evidence="6" id="KW-0411">Iron-sulfur</keyword>
<dbReference type="InterPro" id="IPR013785">
    <property type="entry name" value="Aldolase_TIM"/>
</dbReference>
<protein>
    <submittedName>
        <fullName evidence="9">Cys-rich peptide radical SAM maturase CcpM</fullName>
    </submittedName>
</protein>